<dbReference type="InterPro" id="IPR051159">
    <property type="entry name" value="Hexapeptide_acetyltransf"/>
</dbReference>
<evidence type="ECO:0000313" key="5">
    <source>
        <dbReference type="Proteomes" id="UP000539075"/>
    </source>
</evidence>
<keyword evidence="2 4" id="KW-0808">Transferase</keyword>
<keyword evidence="5" id="KW-1185">Reference proteome</keyword>
<accession>A0A7W8C1V5</accession>
<dbReference type="CDD" id="cd04647">
    <property type="entry name" value="LbH_MAT_like"/>
    <property type="match status" value="1"/>
</dbReference>
<name>A0A7W8C1V5_9BACT</name>
<proteinExistence type="inferred from homology"/>
<dbReference type="EMBL" id="JACHGO010000006">
    <property type="protein sequence ID" value="MBB5144097.1"/>
    <property type="molecule type" value="Genomic_DNA"/>
</dbReference>
<dbReference type="GO" id="GO:0008374">
    <property type="term" value="F:O-acyltransferase activity"/>
    <property type="evidence" value="ECO:0007669"/>
    <property type="project" value="TreeGrafter"/>
</dbReference>
<dbReference type="InterPro" id="IPR001451">
    <property type="entry name" value="Hexapep"/>
</dbReference>
<evidence type="ECO:0000256" key="3">
    <source>
        <dbReference type="SAM" id="MobiDB-lite"/>
    </source>
</evidence>
<dbReference type="InterPro" id="IPR011004">
    <property type="entry name" value="Trimer_LpxA-like_sf"/>
</dbReference>
<dbReference type="SUPFAM" id="SSF51161">
    <property type="entry name" value="Trimeric LpxA-like enzymes"/>
    <property type="match status" value="1"/>
</dbReference>
<dbReference type="PANTHER" id="PTHR23416">
    <property type="entry name" value="SIALIC ACID SYNTHASE-RELATED"/>
    <property type="match status" value="1"/>
</dbReference>
<protein>
    <submittedName>
        <fullName evidence="4">Acetyltransferase-like isoleucine patch superfamily enzyme</fullName>
    </submittedName>
</protein>
<reference evidence="4 5" key="1">
    <citation type="submission" date="2020-08" db="EMBL/GenBank/DDBJ databases">
        <title>Genomic Encyclopedia of Type Strains, Phase IV (KMG-IV): sequencing the most valuable type-strain genomes for metagenomic binning, comparative biology and taxonomic classification.</title>
        <authorList>
            <person name="Goeker M."/>
        </authorList>
    </citation>
    <scope>NUCLEOTIDE SEQUENCE [LARGE SCALE GENOMIC DNA]</scope>
    <source>
        <strain evidence="4 5">DSM 11275</strain>
    </source>
</reference>
<gene>
    <name evidence="4" type="ORF">HNQ38_002205</name>
</gene>
<dbReference type="Proteomes" id="UP000539075">
    <property type="component" value="Unassembled WGS sequence"/>
</dbReference>
<dbReference type="AlphaFoldDB" id="A0A7W8C1V5"/>
<comment type="similarity">
    <text evidence="1">Belongs to the transferase hexapeptide repeat family.</text>
</comment>
<dbReference type="Pfam" id="PF14602">
    <property type="entry name" value="Hexapep_2"/>
    <property type="match status" value="1"/>
</dbReference>
<dbReference type="Gene3D" id="2.160.10.10">
    <property type="entry name" value="Hexapeptide repeat proteins"/>
    <property type="match status" value="1"/>
</dbReference>
<organism evidence="4 5">
    <name type="scientific">Desulfovibrio intestinalis</name>
    <dbReference type="NCBI Taxonomy" id="58621"/>
    <lineage>
        <taxon>Bacteria</taxon>
        <taxon>Pseudomonadati</taxon>
        <taxon>Thermodesulfobacteriota</taxon>
        <taxon>Desulfovibrionia</taxon>
        <taxon>Desulfovibrionales</taxon>
        <taxon>Desulfovibrionaceae</taxon>
        <taxon>Desulfovibrio</taxon>
    </lineage>
</organism>
<evidence type="ECO:0000256" key="2">
    <source>
        <dbReference type="ARBA" id="ARBA00022679"/>
    </source>
</evidence>
<evidence type="ECO:0000313" key="4">
    <source>
        <dbReference type="EMBL" id="MBB5144097.1"/>
    </source>
</evidence>
<feature type="region of interest" description="Disordered" evidence="3">
    <location>
        <begin position="258"/>
        <end position="286"/>
    </location>
</feature>
<dbReference type="PANTHER" id="PTHR23416:SF23">
    <property type="entry name" value="ACETYLTRANSFERASE C18B11.09C-RELATED"/>
    <property type="match status" value="1"/>
</dbReference>
<comment type="caution">
    <text evidence="4">The sequence shown here is derived from an EMBL/GenBank/DDBJ whole genome shotgun (WGS) entry which is preliminary data.</text>
</comment>
<sequence length="286" mass="29942">MLVVQVSQHHSATSLSNVMDTDASEQTTALPPGLAEVINMSMLRKALERGLTPANIISYASLQVMTRWGRFWGTLRLRCKAALVGVPIGAGVTAHGPVGLMRWPGSHISIGDETSLISSWRRATAAALATPVRLRTFGPGARIDIGPGAQLSGTSITARSTAISIGRQVLIAPNCIIVDSDFHAHWPPEARATEPGMEGDRPVAIGDYAWIGLNCIILKGVTIGEGAIIGAGSVVTKDVPPHSLAAGSPARVLRSLVPTEDRAAAPQSAGQARPAAQTEIPLRRDA</sequence>
<dbReference type="RefSeq" id="WP_246388106.1">
    <property type="nucleotide sequence ID" value="NZ_JACHGO010000006.1"/>
</dbReference>
<evidence type="ECO:0000256" key="1">
    <source>
        <dbReference type="ARBA" id="ARBA00007274"/>
    </source>
</evidence>